<dbReference type="PIRSF" id="PIRSF014995">
    <property type="entry name" value="UCP014995"/>
    <property type="match status" value="1"/>
</dbReference>
<dbReference type="Pfam" id="PF10029">
    <property type="entry name" value="DUF2271"/>
    <property type="match status" value="1"/>
</dbReference>
<dbReference type="InterPro" id="IPR014469">
    <property type="entry name" value="DUF2271"/>
</dbReference>
<name>A0A7Y0HAJ2_9GAMM</name>
<dbReference type="Gene3D" id="2.60.40.4070">
    <property type="match status" value="1"/>
</dbReference>
<feature type="chain" id="PRO_5030576557" evidence="1">
    <location>
        <begin position="26"/>
        <end position="167"/>
    </location>
</feature>
<reference evidence="2" key="1">
    <citation type="submission" date="2020-04" db="EMBL/GenBank/DDBJ databases">
        <title>Genome Sequencing for Pseudoaltermonas arctica.</title>
        <authorList>
            <person name="Elkins N.S."/>
        </authorList>
    </citation>
    <scope>NUCLEOTIDE SEQUENCE [LARGE SCALE GENOMIC DNA]</scope>
    <source>
        <strain evidence="2">NEC-BIFX-2020_0012</strain>
    </source>
</reference>
<comment type="caution">
    <text evidence="2">The sequence shown here is derived from an EMBL/GenBank/DDBJ whole genome shotgun (WGS) entry which is preliminary data.</text>
</comment>
<sequence length="167" mass="18878">MLKLNTLISAVVLFTAALFQPHANAAELEVELTLPDLDVQPYHRPYVAVWLETPERKHVTTVALWVEKAEWFKDLRQWWRKAGKSDANFDGVTGATKRPGSYTINWDGKDLDGNTVAPGQYLLNLEVVREEGGRDYTRVELDLNKDGKITIDGTNEFSKSFVTIVSK</sequence>
<evidence type="ECO:0000313" key="3">
    <source>
        <dbReference type="Proteomes" id="UP000570493"/>
    </source>
</evidence>
<feature type="signal peptide" evidence="1">
    <location>
        <begin position="1"/>
        <end position="25"/>
    </location>
</feature>
<dbReference type="AlphaFoldDB" id="A0A7Y0HAJ2"/>
<dbReference type="RefSeq" id="WP_169019654.1">
    <property type="nucleotide sequence ID" value="NZ_JABBMT010000008.1"/>
</dbReference>
<keyword evidence="3" id="KW-1185">Reference proteome</keyword>
<keyword evidence="1" id="KW-0732">Signal</keyword>
<organism evidence="2 3">
    <name type="scientific">Pseudoalteromonas arctica</name>
    <dbReference type="NCBI Taxonomy" id="394751"/>
    <lineage>
        <taxon>Bacteria</taxon>
        <taxon>Pseudomonadati</taxon>
        <taxon>Pseudomonadota</taxon>
        <taxon>Gammaproteobacteria</taxon>
        <taxon>Alteromonadales</taxon>
        <taxon>Pseudoalteromonadaceae</taxon>
        <taxon>Pseudoalteromonas</taxon>
    </lineage>
</organism>
<protein>
    <submittedName>
        <fullName evidence="2">DUF2271 domain-containing protein</fullName>
    </submittedName>
</protein>
<evidence type="ECO:0000256" key="1">
    <source>
        <dbReference type="SAM" id="SignalP"/>
    </source>
</evidence>
<evidence type="ECO:0000313" key="2">
    <source>
        <dbReference type="EMBL" id="NMM40595.1"/>
    </source>
</evidence>
<dbReference type="Proteomes" id="UP000570493">
    <property type="component" value="Unassembled WGS sequence"/>
</dbReference>
<accession>A0A7Y0HAJ2</accession>
<gene>
    <name evidence="2" type="ORF">HHO47_07020</name>
</gene>
<dbReference type="EMBL" id="JABBMT010000008">
    <property type="protein sequence ID" value="NMM40595.1"/>
    <property type="molecule type" value="Genomic_DNA"/>
</dbReference>
<proteinExistence type="predicted"/>